<evidence type="ECO:0000256" key="1">
    <source>
        <dbReference type="SAM" id="MobiDB-lite"/>
    </source>
</evidence>
<proteinExistence type="predicted"/>
<name>A0A074ZM82_OPIVI</name>
<dbReference type="GeneID" id="20319159"/>
<dbReference type="AlphaFoldDB" id="A0A074ZM82"/>
<gene>
    <name evidence="2" type="ORF">T265_04977</name>
</gene>
<protein>
    <submittedName>
        <fullName evidence="2">Uncharacterized protein</fullName>
    </submittedName>
</protein>
<evidence type="ECO:0000313" key="2">
    <source>
        <dbReference type="EMBL" id="KER28146.1"/>
    </source>
</evidence>
<reference evidence="2 3" key="1">
    <citation type="submission" date="2013-11" db="EMBL/GenBank/DDBJ databases">
        <title>Opisthorchis viverrini - life in the bile duct.</title>
        <authorList>
            <person name="Young N.D."/>
            <person name="Nagarajan N."/>
            <person name="Lin S.J."/>
            <person name="Korhonen P.K."/>
            <person name="Jex A.R."/>
            <person name="Hall R.S."/>
            <person name="Safavi-Hemami H."/>
            <person name="Kaewkong W."/>
            <person name="Bertrand D."/>
            <person name="Gao S."/>
            <person name="Seet Q."/>
            <person name="Wongkham S."/>
            <person name="Teh B.T."/>
            <person name="Wongkham C."/>
            <person name="Intapan P.M."/>
            <person name="Maleewong W."/>
            <person name="Yang X."/>
            <person name="Hu M."/>
            <person name="Wang Z."/>
            <person name="Hofmann A."/>
            <person name="Sternberg P.W."/>
            <person name="Tan P."/>
            <person name="Wang J."/>
            <person name="Gasser R.B."/>
        </authorList>
    </citation>
    <scope>NUCLEOTIDE SEQUENCE [LARGE SCALE GENOMIC DNA]</scope>
</reference>
<dbReference type="Proteomes" id="UP000054324">
    <property type="component" value="Unassembled WGS sequence"/>
</dbReference>
<sequence>MLPEGSMRAGILPGCPSPDRGSREADVGFEPQGPPVCNSQSNHFGHLAISICKKKQIICHPVFASREGSSTRGTELTALPGCKQQPNGVMFIASTAGSLMPQLNWWTRRDTSSTTGLLSAELVETTAAMENALTNQEHRVKMIQTRWSKWLERKLTDRKVRGSNPISASRLPLSRPGQPRSIPALMFPSGGMAVCLFIATPLSFERSCCCSGVIIPVSPHQREALDSSFALIRAHQQYISNGHAGI</sequence>
<feature type="region of interest" description="Disordered" evidence="1">
    <location>
        <begin position="1"/>
        <end position="31"/>
    </location>
</feature>
<dbReference type="OrthoDB" id="269227at2759"/>
<dbReference type="KEGG" id="ovi:T265_04977"/>
<organism evidence="2 3">
    <name type="scientific">Opisthorchis viverrini</name>
    <name type="common">Southeast Asian liver fluke</name>
    <dbReference type="NCBI Taxonomy" id="6198"/>
    <lineage>
        <taxon>Eukaryota</taxon>
        <taxon>Metazoa</taxon>
        <taxon>Spiralia</taxon>
        <taxon>Lophotrochozoa</taxon>
        <taxon>Platyhelminthes</taxon>
        <taxon>Trematoda</taxon>
        <taxon>Digenea</taxon>
        <taxon>Opisthorchiida</taxon>
        <taxon>Opisthorchiata</taxon>
        <taxon>Opisthorchiidae</taxon>
        <taxon>Opisthorchis</taxon>
    </lineage>
</organism>
<accession>A0A074ZM82</accession>
<keyword evidence="3" id="KW-1185">Reference proteome</keyword>
<dbReference type="EMBL" id="KL596706">
    <property type="protein sequence ID" value="KER28146.1"/>
    <property type="molecule type" value="Genomic_DNA"/>
</dbReference>
<dbReference type="CTD" id="20319159"/>
<dbReference type="RefSeq" id="XP_009168118.1">
    <property type="nucleotide sequence ID" value="XM_009169854.1"/>
</dbReference>
<evidence type="ECO:0000313" key="3">
    <source>
        <dbReference type="Proteomes" id="UP000054324"/>
    </source>
</evidence>